<keyword evidence="2" id="KW-1185">Reference proteome</keyword>
<accession>A0AA40FTY7</accession>
<dbReference type="Proteomes" id="UP001177670">
    <property type="component" value="Unassembled WGS sequence"/>
</dbReference>
<dbReference type="EMBL" id="JAHYIQ010000017">
    <property type="protein sequence ID" value="KAK1124941.1"/>
    <property type="molecule type" value="Genomic_DNA"/>
</dbReference>
<comment type="caution">
    <text evidence="1">The sequence shown here is derived from an EMBL/GenBank/DDBJ whole genome shotgun (WGS) entry which is preliminary data.</text>
</comment>
<proteinExistence type="predicted"/>
<dbReference type="PANTHER" id="PTHR43675">
    <property type="entry name" value="ARSENITE METHYLTRANSFERASE"/>
    <property type="match status" value="1"/>
</dbReference>
<evidence type="ECO:0000313" key="1">
    <source>
        <dbReference type="EMBL" id="KAK1124941.1"/>
    </source>
</evidence>
<dbReference type="SUPFAM" id="SSF53335">
    <property type="entry name" value="S-adenosyl-L-methionine-dependent methyltransferases"/>
    <property type="match status" value="1"/>
</dbReference>
<evidence type="ECO:0000313" key="2">
    <source>
        <dbReference type="Proteomes" id="UP001177670"/>
    </source>
</evidence>
<gene>
    <name evidence="1" type="ORF">K0M31_006286</name>
</gene>
<reference evidence="1" key="1">
    <citation type="submission" date="2021-10" db="EMBL/GenBank/DDBJ databases">
        <title>Melipona bicolor Genome sequencing and assembly.</title>
        <authorList>
            <person name="Araujo N.S."/>
            <person name="Arias M.C."/>
        </authorList>
    </citation>
    <scope>NUCLEOTIDE SEQUENCE</scope>
    <source>
        <strain evidence="1">USP_2M_L1-L4_2017</strain>
        <tissue evidence="1">Whole body</tissue>
    </source>
</reference>
<evidence type="ECO:0008006" key="3">
    <source>
        <dbReference type="Google" id="ProtNLM"/>
    </source>
</evidence>
<dbReference type="PANTHER" id="PTHR43675:SF1">
    <property type="entry name" value="RIKEN CDNA 2700097O09 GENE"/>
    <property type="match status" value="1"/>
</dbReference>
<organism evidence="1 2">
    <name type="scientific">Melipona bicolor</name>
    <dbReference type="NCBI Taxonomy" id="60889"/>
    <lineage>
        <taxon>Eukaryota</taxon>
        <taxon>Metazoa</taxon>
        <taxon>Ecdysozoa</taxon>
        <taxon>Arthropoda</taxon>
        <taxon>Hexapoda</taxon>
        <taxon>Insecta</taxon>
        <taxon>Pterygota</taxon>
        <taxon>Neoptera</taxon>
        <taxon>Endopterygota</taxon>
        <taxon>Hymenoptera</taxon>
        <taxon>Apocrita</taxon>
        <taxon>Aculeata</taxon>
        <taxon>Apoidea</taxon>
        <taxon>Anthophila</taxon>
        <taxon>Apidae</taxon>
        <taxon>Melipona</taxon>
    </lineage>
</organism>
<dbReference type="GO" id="GO:0008168">
    <property type="term" value="F:methyltransferase activity"/>
    <property type="evidence" value="ECO:0007669"/>
    <property type="project" value="TreeGrafter"/>
</dbReference>
<dbReference type="Gene3D" id="3.40.50.150">
    <property type="entry name" value="Vaccinia Virus protein VP39"/>
    <property type="match status" value="1"/>
</dbReference>
<sequence length="331" mass="37838">MEIVDSISIDNAIQTFTSIMCSLSVTDKNAFLSYIADNWKPEKIKSQHFTGNTLQASPNSTLENKQVNVMKMIANDIKKRIPIDGTFPSEKILPPTIGENSDCDKESTKHVDAFLYDNRELDELIENEKVITIYCADCLSENVRQYNIISHSLSLSSVLYIFHSILPSLEGKCVLDIGSRLGPVLYGAHVFTSAEKIIGVEMNEECCQLQRDIINKYNMNDRIKIVNKRIEECPEIVQTSDVIIVNNPFEFYVSESVHKEIWKFLISNIQSRTILVTKPSIETIFKNLKIDSANKWVKFYKSEKTVDEFEIYGSVALEPVEHEDIKFYEVI</sequence>
<dbReference type="AlphaFoldDB" id="A0AA40FTY7"/>
<name>A0AA40FTY7_9HYME</name>
<protein>
    <recommendedName>
        <fullName evidence="3">DOT1 domain-containing protein</fullName>
    </recommendedName>
</protein>
<dbReference type="InterPro" id="IPR026669">
    <property type="entry name" value="Arsenite_MeTrfase-like"/>
</dbReference>
<dbReference type="InterPro" id="IPR029063">
    <property type="entry name" value="SAM-dependent_MTases_sf"/>
</dbReference>